<feature type="region of interest" description="Disordered" evidence="1">
    <location>
        <begin position="125"/>
        <end position="171"/>
    </location>
</feature>
<evidence type="ECO:0000256" key="1">
    <source>
        <dbReference type="SAM" id="MobiDB-lite"/>
    </source>
</evidence>
<proteinExistence type="predicted"/>
<feature type="region of interest" description="Disordered" evidence="1">
    <location>
        <begin position="56"/>
        <end position="77"/>
    </location>
</feature>
<feature type="compositionally biased region" description="Polar residues" evidence="1">
    <location>
        <begin position="125"/>
        <end position="143"/>
    </location>
</feature>
<gene>
    <name evidence="2" type="ORF">OHC33_004648</name>
</gene>
<name>A0AAN8I4H6_9EURO</name>
<keyword evidence="3" id="KW-1185">Reference proteome</keyword>
<comment type="caution">
    <text evidence="2">The sequence shown here is derived from an EMBL/GenBank/DDBJ whole genome shotgun (WGS) entry which is preliminary data.</text>
</comment>
<evidence type="ECO:0000313" key="2">
    <source>
        <dbReference type="EMBL" id="KAK5954077.1"/>
    </source>
</evidence>
<reference evidence="2 3" key="1">
    <citation type="submission" date="2022-12" db="EMBL/GenBank/DDBJ databases">
        <title>Genomic features and morphological characterization of a novel Knufia sp. strain isolated from spacecraft assembly facility.</title>
        <authorList>
            <person name="Teixeira M."/>
            <person name="Chander A.M."/>
            <person name="Stajich J.E."/>
            <person name="Venkateswaran K."/>
        </authorList>
    </citation>
    <scope>NUCLEOTIDE SEQUENCE [LARGE SCALE GENOMIC DNA]</scope>
    <source>
        <strain evidence="2 3">FJI-L2-BK-P2</strain>
    </source>
</reference>
<sequence length="171" mass="19137">MHKKRRQAVGQARRRTIMDAEFAASMSNIQHVTTEKSDNIGYFDIAKPLPAVTEKEVPARPERPVEEDRLSRSSTIIATDAAEIAQINRKASIHQARHKKSREQTRERNHALQILITNADNRTSVLQHSPYSPHSPLASNPTTPVDAEPVSPWRECSDGNGDAFATRPSRI</sequence>
<dbReference type="AlphaFoldDB" id="A0AAN8I4H6"/>
<evidence type="ECO:0000313" key="3">
    <source>
        <dbReference type="Proteomes" id="UP001316803"/>
    </source>
</evidence>
<dbReference type="EMBL" id="JAKLMC020000009">
    <property type="protein sequence ID" value="KAK5954077.1"/>
    <property type="molecule type" value="Genomic_DNA"/>
</dbReference>
<dbReference type="Proteomes" id="UP001316803">
    <property type="component" value="Unassembled WGS sequence"/>
</dbReference>
<protein>
    <submittedName>
        <fullName evidence="2">Uncharacterized protein</fullName>
    </submittedName>
</protein>
<organism evidence="2 3">
    <name type="scientific">Knufia fluminis</name>
    <dbReference type="NCBI Taxonomy" id="191047"/>
    <lineage>
        <taxon>Eukaryota</taxon>
        <taxon>Fungi</taxon>
        <taxon>Dikarya</taxon>
        <taxon>Ascomycota</taxon>
        <taxon>Pezizomycotina</taxon>
        <taxon>Eurotiomycetes</taxon>
        <taxon>Chaetothyriomycetidae</taxon>
        <taxon>Chaetothyriales</taxon>
        <taxon>Trichomeriaceae</taxon>
        <taxon>Knufia</taxon>
    </lineage>
</organism>
<accession>A0AAN8I4H6</accession>
<feature type="compositionally biased region" description="Basic and acidic residues" evidence="1">
    <location>
        <begin position="56"/>
        <end position="71"/>
    </location>
</feature>